<protein>
    <submittedName>
        <fullName evidence="1">Uncharacterized protein</fullName>
    </submittedName>
</protein>
<dbReference type="EMBL" id="CP032698">
    <property type="protein sequence ID" value="AYG85011.1"/>
    <property type="molecule type" value="Genomic_DNA"/>
</dbReference>
<dbReference type="AlphaFoldDB" id="A0A387HPV4"/>
<dbReference type="KEGG" id="shun:DWB77_07227"/>
<dbReference type="OrthoDB" id="9912680at2"/>
<evidence type="ECO:0000313" key="1">
    <source>
        <dbReference type="EMBL" id="AYG85011.1"/>
    </source>
</evidence>
<name>A0A387HPV4_9ACTN</name>
<dbReference type="RefSeq" id="WP_120726763.1">
    <property type="nucleotide sequence ID" value="NZ_CP032698.1"/>
</dbReference>
<gene>
    <name evidence="1" type="ORF">DWB77_07227</name>
</gene>
<reference evidence="1 2" key="1">
    <citation type="submission" date="2018-10" db="EMBL/GenBank/DDBJ databases">
        <title>Relationship between Morphology and Antimicrobial Activity in Streptomyces.</title>
        <authorList>
            <person name="Kang H.J."/>
            <person name="Kim S.B."/>
        </authorList>
    </citation>
    <scope>NUCLEOTIDE SEQUENCE [LARGE SCALE GENOMIC DNA]</scope>
    <source>
        <strain evidence="1 2">BH38</strain>
    </source>
</reference>
<sequence length="206" mass="23000">MFFKRWRTERRLRQRLAELEAKRTTLEGYREQKRCDMTEQDKVTDYCSRAELGAAIAKAHARGMYPMMGLPEVLVAVTVTPFVTAVASQLGTDLGGRIREALPPLLSRIPRPAILRRGTSPRSPSSLSVTSENGSRIEISDWTPVAALTALPQIDFSGLDGLGDVPATVRWISDRWHAVTIKDGMIVDASWDPRSREWNTHPSFGP</sequence>
<evidence type="ECO:0000313" key="2">
    <source>
        <dbReference type="Proteomes" id="UP000271554"/>
    </source>
</evidence>
<proteinExistence type="predicted"/>
<dbReference type="Proteomes" id="UP000271554">
    <property type="component" value="Chromosome"/>
</dbReference>
<organism evidence="1 2">
    <name type="scientific">Streptomyces hundungensis</name>
    <dbReference type="NCBI Taxonomy" id="1077946"/>
    <lineage>
        <taxon>Bacteria</taxon>
        <taxon>Bacillati</taxon>
        <taxon>Actinomycetota</taxon>
        <taxon>Actinomycetes</taxon>
        <taxon>Kitasatosporales</taxon>
        <taxon>Streptomycetaceae</taxon>
        <taxon>Streptomyces</taxon>
    </lineage>
</organism>
<accession>A0A387HPV4</accession>
<keyword evidence="2" id="KW-1185">Reference proteome</keyword>